<dbReference type="RefSeq" id="XP_028477895.1">
    <property type="nucleotide sequence ID" value="XM_028621443.1"/>
</dbReference>
<accession>A0A427Y035</accession>
<feature type="compositionally biased region" description="Low complexity" evidence="1">
    <location>
        <begin position="36"/>
        <end position="57"/>
    </location>
</feature>
<evidence type="ECO:0000256" key="1">
    <source>
        <dbReference type="SAM" id="MobiDB-lite"/>
    </source>
</evidence>
<dbReference type="AlphaFoldDB" id="A0A427Y035"/>
<reference evidence="2 3" key="1">
    <citation type="submission" date="2018-11" db="EMBL/GenBank/DDBJ databases">
        <title>Genome sequence of Apiotrichum porosum DSM 27194.</title>
        <authorList>
            <person name="Aliyu H."/>
            <person name="Gorte O."/>
            <person name="Ochsenreither K."/>
        </authorList>
    </citation>
    <scope>NUCLEOTIDE SEQUENCE [LARGE SCALE GENOMIC DNA]</scope>
    <source>
        <strain evidence="2 3">DSM 27194</strain>
    </source>
</reference>
<dbReference type="Proteomes" id="UP000279236">
    <property type="component" value="Unassembled WGS sequence"/>
</dbReference>
<evidence type="ECO:0000313" key="3">
    <source>
        <dbReference type="Proteomes" id="UP000279236"/>
    </source>
</evidence>
<protein>
    <submittedName>
        <fullName evidence="2">Uncharacterized protein</fullName>
    </submittedName>
</protein>
<name>A0A427Y035_9TREE</name>
<sequence length="111" mass="11840">MAAANPVLLGLTMYPPPRASSPALSDSTVYWDDDPSSSSDQQLPSSSRSTSASYTSGAYRRVAQSVSTGSLPLSGPHRPIGLDNVFFQFTGSVHLPYLYFSSVPTKLTPKL</sequence>
<feature type="region of interest" description="Disordered" evidence="1">
    <location>
        <begin position="11"/>
        <end position="57"/>
    </location>
</feature>
<evidence type="ECO:0000313" key="2">
    <source>
        <dbReference type="EMBL" id="RSH84447.1"/>
    </source>
</evidence>
<dbReference type="EMBL" id="RSCE01000003">
    <property type="protein sequence ID" value="RSH84447.1"/>
    <property type="molecule type" value="Genomic_DNA"/>
</dbReference>
<comment type="caution">
    <text evidence="2">The sequence shown here is derived from an EMBL/GenBank/DDBJ whole genome shotgun (WGS) entry which is preliminary data.</text>
</comment>
<dbReference type="GeneID" id="39590511"/>
<organism evidence="2 3">
    <name type="scientific">Apiotrichum porosum</name>
    <dbReference type="NCBI Taxonomy" id="105984"/>
    <lineage>
        <taxon>Eukaryota</taxon>
        <taxon>Fungi</taxon>
        <taxon>Dikarya</taxon>
        <taxon>Basidiomycota</taxon>
        <taxon>Agaricomycotina</taxon>
        <taxon>Tremellomycetes</taxon>
        <taxon>Trichosporonales</taxon>
        <taxon>Trichosporonaceae</taxon>
        <taxon>Apiotrichum</taxon>
    </lineage>
</organism>
<proteinExistence type="predicted"/>
<keyword evidence="3" id="KW-1185">Reference proteome</keyword>
<gene>
    <name evidence="2" type="ORF">EHS24_005968</name>
</gene>